<dbReference type="Proteomes" id="UP001198200">
    <property type="component" value="Unassembled WGS sequence"/>
</dbReference>
<sequence length="218" mass="24306">MFDFERATDYIRSLELPGSALSEEIQKDALAGDVPIIRPETASFLLFLISLKKPLSILEVGTAVGYSAIRMSEVMPAGATITTIEKYPPRIEEAKRNFARAPRGCDITLLEGDAADILKTLDKPYDLIFMDAAKGQYIHFLPDVLRLLAPDGLLFSDNVLQDGDVLESRFAVTRRNRTIHSRMREYLTMLTHTPELTTSVIPIGDGVSLTMKKNTEEM</sequence>
<evidence type="ECO:0000256" key="2">
    <source>
        <dbReference type="ARBA" id="ARBA00022679"/>
    </source>
</evidence>
<keyword evidence="4" id="KW-0819">tRNA processing</keyword>
<dbReference type="InterPro" id="IPR043675">
    <property type="entry name" value="TrmR_methyltr"/>
</dbReference>
<dbReference type="InterPro" id="IPR002935">
    <property type="entry name" value="SAM_O-MeTrfase"/>
</dbReference>
<keyword evidence="6" id="KW-1185">Reference proteome</keyword>
<dbReference type="AlphaFoldDB" id="A0AAE3E2Z3"/>
<evidence type="ECO:0000256" key="1">
    <source>
        <dbReference type="ARBA" id="ARBA00022603"/>
    </source>
</evidence>
<dbReference type="GO" id="GO:0000287">
    <property type="term" value="F:magnesium ion binding"/>
    <property type="evidence" value="ECO:0007669"/>
    <property type="project" value="UniProtKB-UniRule"/>
</dbReference>
<dbReference type="PANTHER" id="PTHR10509">
    <property type="entry name" value="O-METHYLTRANSFERASE-RELATED"/>
    <property type="match status" value="1"/>
</dbReference>
<dbReference type="SUPFAM" id="SSF53335">
    <property type="entry name" value="S-adenosyl-L-methionine-dependent methyltransferases"/>
    <property type="match status" value="1"/>
</dbReference>
<comment type="catalytic activity">
    <reaction evidence="4">
        <text>5-hydroxyuridine(34) in tRNA + S-adenosyl-L-methionine = 5-methoxyuridine(34) in tRNA + S-adenosyl-L-homocysteine + H(+)</text>
        <dbReference type="Rhea" id="RHEA:60524"/>
        <dbReference type="Rhea" id="RHEA-COMP:13381"/>
        <dbReference type="Rhea" id="RHEA-COMP:15591"/>
        <dbReference type="ChEBI" id="CHEBI:15378"/>
        <dbReference type="ChEBI" id="CHEBI:57856"/>
        <dbReference type="ChEBI" id="CHEBI:59789"/>
        <dbReference type="ChEBI" id="CHEBI:136877"/>
        <dbReference type="ChEBI" id="CHEBI:143860"/>
    </reaction>
</comment>
<protein>
    <recommendedName>
        <fullName evidence="4">tRNA 5-hydroxyuridine methyltransferase</fullName>
        <ecNumber evidence="4">2.1.1.-</ecNumber>
    </recommendedName>
    <alternativeName>
        <fullName evidence="4">ho5U methyltransferase</fullName>
    </alternativeName>
</protein>
<organism evidence="5 6">
    <name type="scientific">Anthropogastromicrobium aceti</name>
    <dbReference type="NCBI Taxonomy" id="2981768"/>
    <lineage>
        <taxon>Bacteria</taxon>
        <taxon>Bacillati</taxon>
        <taxon>Bacillota</taxon>
        <taxon>Clostridia</taxon>
        <taxon>Lachnospirales</taxon>
        <taxon>Lachnospiraceae</taxon>
        <taxon>Anthropogastromicrobium</taxon>
    </lineage>
</organism>
<keyword evidence="2 4" id="KW-0808">Transferase</keyword>
<comment type="function">
    <text evidence="4">Catalyzes the methylation of 5-hydroxyuridine (ho5U) to form 5-methoxyuridine (mo5U) at position 34 in tRNAs.</text>
</comment>
<evidence type="ECO:0000256" key="3">
    <source>
        <dbReference type="ARBA" id="ARBA00022691"/>
    </source>
</evidence>
<keyword evidence="4" id="KW-0479">Metal-binding</keyword>
<feature type="binding site" evidence="4">
    <location>
        <position position="85"/>
    </location>
    <ligand>
        <name>S-adenosyl-L-methionine</name>
        <dbReference type="ChEBI" id="CHEBI:59789"/>
    </ligand>
</feature>
<dbReference type="EC" id="2.1.1.-" evidence="4"/>
<dbReference type="RefSeq" id="WP_262536703.1">
    <property type="nucleotide sequence ID" value="NZ_JAJEQN010000003.1"/>
</dbReference>
<keyword evidence="1 4" id="KW-0489">Methyltransferase</keyword>
<dbReference type="InterPro" id="IPR029063">
    <property type="entry name" value="SAM-dependent_MTases_sf"/>
</dbReference>
<dbReference type="InterPro" id="IPR050362">
    <property type="entry name" value="Cation-dep_OMT"/>
</dbReference>
<dbReference type="CDD" id="cd02440">
    <property type="entry name" value="AdoMet_MTases"/>
    <property type="match status" value="1"/>
</dbReference>
<comment type="subunit">
    <text evidence="4">Homodimer.</text>
</comment>
<feature type="binding site" evidence="4">
    <location>
        <position position="37"/>
    </location>
    <ligand>
        <name>S-adenosyl-L-methionine</name>
        <dbReference type="ChEBI" id="CHEBI:59789"/>
    </ligand>
</feature>
<feature type="binding site" evidence="4">
    <location>
        <position position="131"/>
    </location>
    <ligand>
        <name>Mg(2+)</name>
        <dbReference type="ChEBI" id="CHEBI:18420"/>
    </ligand>
</feature>
<dbReference type="Pfam" id="PF01596">
    <property type="entry name" value="Methyltransf_3"/>
    <property type="match status" value="1"/>
</dbReference>
<dbReference type="GO" id="GO:0008171">
    <property type="term" value="F:O-methyltransferase activity"/>
    <property type="evidence" value="ECO:0007669"/>
    <property type="project" value="InterPro"/>
</dbReference>
<accession>A0AAE3E2Z3</accession>
<evidence type="ECO:0000256" key="4">
    <source>
        <dbReference type="HAMAP-Rule" id="MF_02217"/>
    </source>
</evidence>
<dbReference type="PANTHER" id="PTHR10509:SF14">
    <property type="entry name" value="CAFFEOYL-COA O-METHYLTRANSFERASE 3-RELATED"/>
    <property type="match status" value="1"/>
</dbReference>
<dbReference type="HAMAP" id="MF_02217">
    <property type="entry name" value="TrmR_methyltr"/>
    <property type="match status" value="1"/>
</dbReference>
<feature type="binding site" evidence="4">
    <location>
        <position position="158"/>
    </location>
    <ligand>
        <name>Mg(2+)</name>
        <dbReference type="ChEBI" id="CHEBI:18420"/>
    </ligand>
</feature>
<dbReference type="Gene3D" id="3.40.50.150">
    <property type="entry name" value="Vaccinia Virus protein VP39"/>
    <property type="match status" value="1"/>
</dbReference>
<feature type="binding site" evidence="4">
    <location>
        <begin position="113"/>
        <end position="114"/>
    </location>
    <ligand>
        <name>S-adenosyl-L-methionine</name>
        <dbReference type="ChEBI" id="CHEBI:59789"/>
    </ligand>
</feature>
<dbReference type="PROSITE" id="PS51682">
    <property type="entry name" value="SAM_OMT_I"/>
    <property type="match status" value="1"/>
</dbReference>
<dbReference type="GO" id="GO:0008757">
    <property type="term" value="F:S-adenosylmethionine-dependent methyltransferase activity"/>
    <property type="evidence" value="ECO:0007669"/>
    <property type="project" value="TreeGrafter"/>
</dbReference>
<reference evidence="5 6" key="1">
    <citation type="submission" date="2021-10" db="EMBL/GenBank/DDBJ databases">
        <title>Anaerobic single-cell dispensing facilitates the cultivation of human gut bacteria.</title>
        <authorList>
            <person name="Afrizal A."/>
        </authorList>
    </citation>
    <scope>NUCLEOTIDE SEQUENCE [LARGE SCALE GENOMIC DNA]</scope>
    <source>
        <strain evidence="5 6">CLA-AA-H224</strain>
    </source>
</reference>
<evidence type="ECO:0000313" key="5">
    <source>
        <dbReference type="EMBL" id="MCC2220446.1"/>
    </source>
</evidence>
<comment type="similarity">
    <text evidence="4">Belongs to the class I-like SAM-binding methyltransferase superfamily. Cation-dependent O-methyltransferase family.</text>
</comment>
<comment type="caution">
    <text evidence="5">The sequence shown here is derived from an EMBL/GenBank/DDBJ whole genome shotgun (WGS) entry which is preliminary data.</text>
</comment>
<gene>
    <name evidence="4" type="primary">trmR</name>
    <name evidence="5" type="ORF">LKD48_02115</name>
</gene>
<dbReference type="GO" id="GO:0030488">
    <property type="term" value="P:tRNA methylation"/>
    <property type="evidence" value="ECO:0007669"/>
    <property type="project" value="UniProtKB-UniRule"/>
</dbReference>
<feature type="binding site" evidence="4">
    <location>
        <position position="131"/>
    </location>
    <ligand>
        <name>S-adenosyl-L-methionine</name>
        <dbReference type="ChEBI" id="CHEBI:59789"/>
    </ligand>
</feature>
<evidence type="ECO:0000313" key="6">
    <source>
        <dbReference type="Proteomes" id="UP001198200"/>
    </source>
</evidence>
<name>A0AAE3E2Z3_9FIRM</name>
<feature type="binding site" evidence="4">
    <location>
        <position position="67"/>
    </location>
    <ligand>
        <name>S-adenosyl-L-methionine</name>
        <dbReference type="ChEBI" id="CHEBI:59789"/>
    </ligand>
</feature>
<dbReference type="EMBL" id="JAJEQN010000003">
    <property type="protein sequence ID" value="MCC2220446.1"/>
    <property type="molecule type" value="Genomic_DNA"/>
</dbReference>
<dbReference type="GO" id="GO:0016300">
    <property type="term" value="F:tRNA (uridine) methyltransferase activity"/>
    <property type="evidence" value="ECO:0007669"/>
    <property type="project" value="UniProtKB-UniRule"/>
</dbReference>
<feature type="binding site" evidence="4">
    <location>
        <position position="157"/>
    </location>
    <ligand>
        <name>Mg(2+)</name>
        <dbReference type="ChEBI" id="CHEBI:18420"/>
    </ligand>
</feature>
<keyword evidence="3 4" id="KW-0949">S-adenosyl-L-methionine</keyword>
<proteinExistence type="inferred from homology"/>
<keyword evidence="4" id="KW-0460">Magnesium</keyword>